<dbReference type="Ensembl" id="ENSUMAT00000033266.1">
    <property type="protein sequence ID" value="ENSUMAP00000028127.1"/>
    <property type="gene ID" value="ENSUMAG00000020425.1"/>
</dbReference>
<proteinExistence type="predicted"/>
<dbReference type="GeneTree" id="ENSGT00770000121731"/>
<protein>
    <submittedName>
        <fullName evidence="2">Uncharacterized protein</fullName>
    </submittedName>
</protein>
<accession>A0A452V3S7</accession>
<name>A0A452V3S7_URSMA</name>
<feature type="region of interest" description="Disordered" evidence="1">
    <location>
        <begin position="65"/>
        <end position="105"/>
    </location>
</feature>
<reference evidence="2" key="1">
    <citation type="submission" date="2019-03" db="UniProtKB">
        <authorList>
            <consortium name="Ensembl"/>
        </authorList>
    </citation>
    <scope>IDENTIFICATION</scope>
</reference>
<evidence type="ECO:0000256" key="1">
    <source>
        <dbReference type="SAM" id="MobiDB-lite"/>
    </source>
</evidence>
<evidence type="ECO:0000313" key="2">
    <source>
        <dbReference type="Ensembl" id="ENSUMAP00000028127"/>
    </source>
</evidence>
<dbReference type="AlphaFoldDB" id="A0A452V3S7"/>
<organism evidence="2">
    <name type="scientific">Ursus maritimus</name>
    <name type="common">Polar bear</name>
    <name type="synonym">Thalarctos maritimus</name>
    <dbReference type="NCBI Taxonomy" id="29073"/>
    <lineage>
        <taxon>Eukaryota</taxon>
        <taxon>Metazoa</taxon>
        <taxon>Chordata</taxon>
        <taxon>Craniata</taxon>
        <taxon>Vertebrata</taxon>
        <taxon>Euteleostomi</taxon>
        <taxon>Mammalia</taxon>
        <taxon>Eutheria</taxon>
        <taxon>Laurasiatheria</taxon>
        <taxon>Carnivora</taxon>
        <taxon>Caniformia</taxon>
        <taxon>Ursidae</taxon>
        <taxon>Ursus</taxon>
    </lineage>
</organism>
<sequence length="145" mass="15835">LFRWDTGGGKWPGCGTKRVPSRWYLNSSHQAHFCPSESELGLSSTPKHRGWGCMAASQAEPKGAACPSHQVSLGQGEGVSPLPPQPLLTFDSPRRGGQSNWGWDGESRVSVTVRPHCRGPFPFPLGRLRFCVFFLLEEMGGRSLA</sequence>